<reference evidence="2" key="1">
    <citation type="submission" date="2020-03" db="EMBL/GenBank/DDBJ databases">
        <title>Hybrid Assembly of Korean Phytophthora infestans isolates.</title>
        <authorList>
            <person name="Prokchorchik M."/>
            <person name="Lee Y."/>
            <person name="Seo J."/>
            <person name="Cho J.-H."/>
            <person name="Park Y.-E."/>
            <person name="Jang D.-C."/>
            <person name="Im J.-S."/>
            <person name="Choi J.-G."/>
            <person name="Park H.-J."/>
            <person name="Lee G.-B."/>
            <person name="Lee Y.-G."/>
            <person name="Hong S.-Y."/>
            <person name="Cho K."/>
            <person name="Sohn K.H."/>
        </authorList>
    </citation>
    <scope>NUCLEOTIDE SEQUENCE</scope>
    <source>
        <strain evidence="2">KR_2_A2</strain>
    </source>
</reference>
<protein>
    <submittedName>
        <fullName evidence="2">Uncharacterized protein</fullName>
    </submittedName>
</protein>
<accession>A0A8S9UI97</accession>
<evidence type="ECO:0000256" key="1">
    <source>
        <dbReference type="SAM" id="MobiDB-lite"/>
    </source>
</evidence>
<sequence length="195" mass="19504">MTTRVQRIQRRLEPLRRPWRKTRGGLYPNPDPKPGGDPSQRRLYKSLAQPDPEASLRDLRSTSTVTVDRAVMVGGGRLVVADSLDLAEGGAPGGGSPGSGGGGSPHGGGSPGSGGGGSPHGGGSPGSPHGGGSPESPHGGGSPGSVLIPAPPNSSLPGMLPVAPFGPDAAFIPGRRAPVAFAARDIEPWSAKKLN</sequence>
<proteinExistence type="predicted"/>
<comment type="caution">
    <text evidence="2">The sequence shown here is derived from an EMBL/GenBank/DDBJ whole genome shotgun (WGS) entry which is preliminary data.</text>
</comment>
<organism evidence="2 3">
    <name type="scientific">Phytophthora infestans</name>
    <name type="common">Potato late blight agent</name>
    <name type="synonym">Botrytis infestans</name>
    <dbReference type="NCBI Taxonomy" id="4787"/>
    <lineage>
        <taxon>Eukaryota</taxon>
        <taxon>Sar</taxon>
        <taxon>Stramenopiles</taxon>
        <taxon>Oomycota</taxon>
        <taxon>Peronosporomycetes</taxon>
        <taxon>Peronosporales</taxon>
        <taxon>Peronosporaceae</taxon>
        <taxon>Phytophthora</taxon>
    </lineage>
</organism>
<feature type="region of interest" description="Disordered" evidence="1">
    <location>
        <begin position="1"/>
        <end position="61"/>
    </location>
</feature>
<evidence type="ECO:0000313" key="3">
    <source>
        <dbReference type="Proteomes" id="UP000704712"/>
    </source>
</evidence>
<dbReference type="AlphaFoldDB" id="A0A8S9UI97"/>
<feature type="region of interest" description="Disordered" evidence="1">
    <location>
        <begin position="88"/>
        <end position="164"/>
    </location>
</feature>
<name>A0A8S9UI97_PHYIN</name>
<dbReference type="EMBL" id="JAACNO010001480">
    <property type="protein sequence ID" value="KAF4140243.1"/>
    <property type="molecule type" value="Genomic_DNA"/>
</dbReference>
<dbReference type="Proteomes" id="UP000704712">
    <property type="component" value="Unassembled WGS sequence"/>
</dbReference>
<gene>
    <name evidence="2" type="ORF">GN958_ATG10565</name>
</gene>
<feature type="compositionally biased region" description="Gly residues" evidence="1">
    <location>
        <begin position="90"/>
        <end position="143"/>
    </location>
</feature>
<evidence type="ECO:0000313" key="2">
    <source>
        <dbReference type="EMBL" id="KAF4140243.1"/>
    </source>
</evidence>